<keyword evidence="4 9" id="KW-0812">Transmembrane</keyword>
<dbReference type="SUPFAM" id="SSF161098">
    <property type="entry name" value="MetI-like"/>
    <property type="match status" value="1"/>
</dbReference>
<dbReference type="CDD" id="cd06261">
    <property type="entry name" value="TM_PBP2"/>
    <property type="match status" value="1"/>
</dbReference>
<dbReference type="RefSeq" id="WP_378220800.1">
    <property type="nucleotide sequence ID" value="NZ_JBHRTK010000012.1"/>
</dbReference>
<reference evidence="12" key="1">
    <citation type="journal article" date="2019" name="Int. J. Syst. Evol. Microbiol.">
        <title>The Global Catalogue of Microorganisms (GCM) 10K type strain sequencing project: providing services to taxonomists for standard genome sequencing and annotation.</title>
        <authorList>
            <consortium name="The Broad Institute Genomics Platform"/>
            <consortium name="The Broad Institute Genome Sequencing Center for Infectious Disease"/>
            <person name="Wu L."/>
            <person name="Ma J."/>
        </authorList>
    </citation>
    <scope>NUCLEOTIDE SEQUENCE [LARGE SCALE GENOMIC DNA]</scope>
    <source>
        <strain evidence="12">KCTC 52165</strain>
    </source>
</reference>
<organism evidence="11 12">
    <name type="scientific">Aquamicrobium soli</name>
    <dbReference type="NCBI Taxonomy" id="1811518"/>
    <lineage>
        <taxon>Bacteria</taxon>
        <taxon>Pseudomonadati</taxon>
        <taxon>Pseudomonadota</taxon>
        <taxon>Alphaproteobacteria</taxon>
        <taxon>Hyphomicrobiales</taxon>
        <taxon>Phyllobacteriaceae</taxon>
        <taxon>Aquamicrobium</taxon>
    </lineage>
</organism>
<name>A0ABV7K9J2_9HYPH</name>
<dbReference type="Pfam" id="PF00528">
    <property type="entry name" value="BPD_transp_1"/>
    <property type="match status" value="1"/>
</dbReference>
<evidence type="ECO:0000313" key="11">
    <source>
        <dbReference type="EMBL" id="MFC3207004.1"/>
    </source>
</evidence>
<keyword evidence="6" id="KW-0653">Protein transport</keyword>
<feature type="domain" description="ABC transmembrane type-1" evidence="10">
    <location>
        <begin position="94"/>
        <end position="279"/>
    </location>
</feature>
<accession>A0ABV7K9J2</accession>
<keyword evidence="7 9" id="KW-1133">Transmembrane helix</keyword>
<keyword evidence="2 9" id="KW-0813">Transport</keyword>
<evidence type="ECO:0000256" key="2">
    <source>
        <dbReference type="ARBA" id="ARBA00022448"/>
    </source>
</evidence>
<sequence>MADDATAQPQARRRSHGRSLVHRILANPLSAIGLLLVVLAILVALFAPQIAPLDPIAMAPQNRLLPPSSAHWFGTDDNGRDILSRVIFGTRYSLVAAFGILALASLTGTIIGLAAGLIGGWLDELLMRITDMFLAFPALVLAMALTAALGPSLFNAVVATALVWWPWYARLVRGQALHLKHEAYVEAAVIAGASRLRIAWHHILRNCLTPLIVQVSLDMGYAILTLAGLSFVGLGAQPPTPEWGSMVSVGRDYFLDNWWMVTFPGLAIFATVMAFNLLGDGIQEALSPRAPH</sequence>
<dbReference type="Pfam" id="PF12911">
    <property type="entry name" value="OppC_N"/>
    <property type="match status" value="1"/>
</dbReference>
<feature type="transmembrane region" description="Helical" evidence="9">
    <location>
        <begin position="258"/>
        <end position="279"/>
    </location>
</feature>
<dbReference type="Gene3D" id="1.10.3720.10">
    <property type="entry name" value="MetI-like"/>
    <property type="match status" value="1"/>
</dbReference>
<feature type="transmembrane region" description="Helical" evidence="9">
    <location>
        <begin position="24"/>
        <end position="47"/>
    </location>
</feature>
<feature type="transmembrane region" description="Helical" evidence="9">
    <location>
        <begin position="134"/>
        <end position="163"/>
    </location>
</feature>
<dbReference type="InterPro" id="IPR035906">
    <property type="entry name" value="MetI-like_sf"/>
</dbReference>
<evidence type="ECO:0000256" key="8">
    <source>
        <dbReference type="ARBA" id="ARBA00023136"/>
    </source>
</evidence>
<dbReference type="InterPro" id="IPR000515">
    <property type="entry name" value="MetI-like"/>
</dbReference>
<dbReference type="Proteomes" id="UP001595583">
    <property type="component" value="Unassembled WGS sequence"/>
</dbReference>
<evidence type="ECO:0000313" key="12">
    <source>
        <dbReference type="Proteomes" id="UP001595583"/>
    </source>
</evidence>
<evidence type="ECO:0000256" key="6">
    <source>
        <dbReference type="ARBA" id="ARBA00022927"/>
    </source>
</evidence>
<dbReference type="InterPro" id="IPR025966">
    <property type="entry name" value="OppC_N"/>
</dbReference>
<keyword evidence="8 9" id="KW-0472">Membrane</keyword>
<evidence type="ECO:0000256" key="9">
    <source>
        <dbReference type="RuleBase" id="RU363032"/>
    </source>
</evidence>
<evidence type="ECO:0000259" key="10">
    <source>
        <dbReference type="PROSITE" id="PS50928"/>
    </source>
</evidence>
<dbReference type="InterPro" id="IPR050366">
    <property type="entry name" value="BP-dependent_transpt_permease"/>
</dbReference>
<evidence type="ECO:0000256" key="5">
    <source>
        <dbReference type="ARBA" id="ARBA00022856"/>
    </source>
</evidence>
<feature type="transmembrane region" description="Helical" evidence="9">
    <location>
        <begin position="221"/>
        <end position="238"/>
    </location>
</feature>
<comment type="subcellular location">
    <subcellularLocation>
        <location evidence="1 9">Cell membrane</location>
        <topology evidence="1 9">Multi-pass membrane protein</topology>
    </subcellularLocation>
</comment>
<gene>
    <name evidence="11" type="ORF">ACFOHJ_12330</name>
</gene>
<feature type="transmembrane region" description="Helical" evidence="9">
    <location>
        <begin position="94"/>
        <end position="122"/>
    </location>
</feature>
<evidence type="ECO:0000256" key="1">
    <source>
        <dbReference type="ARBA" id="ARBA00004651"/>
    </source>
</evidence>
<evidence type="ECO:0000256" key="3">
    <source>
        <dbReference type="ARBA" id="ARBA00022475"/>
    </source>
</evidence>
<evidence type="ECO:0000256" key="7">
    <source>
        <dbReference type="ARBA" id="ARBA00022989"/>
    </source>
</evidence>
<evidence type="ECO:0000256" key="4">
    <source>
        <dbReference type="ARBA" id="ARBA00022692"/>
    </source>
</evidence>
<keyword evidence="12" id="KW-1185">Reference proteome</keyword>
<proteinExistence type="inferred from homology"/>
<dbReference type="EMBL" id="JBHRTK010000012">
    <property type="protein sequence ID" value="MFC3207004.1"/>
    <property type="molecule type" value="Genomic_DNA"/>
</dbReference>
<comment type="similarity">
    <text evidence="9">Belongs to the binding-protein-dependent transport system permease family.</text>
</comment>
<comment type="caution">
    <text evidence="11">The sequence shown here is derived from an EMBL/GenBank/DDBJ whole genome shotgun (WGS) entry which is preliminary data.</text>
</comment>
<dbReference type="PROSITE" id="PS50928">
    <property type="entry name" value="ABC_TM1"/>
    <property type="match status" value="1"/>
</dbReference>
<dbReference type="PANTHER" id="PTHR43386:SF1">
    <property type="entry name" value="D,D-DIPEPTIDE TRANSPORT SYSTEM PERMEASE PROTEIN DDPC-RELATED"/>
    <property type="match status" value="1"/>
</dbReference>
<protein>
    <submittedName>
        <fullName evidence="11">ABC transporter permease</fullName>
    </submittedName>
</protein>
<keyword evidence="5" id="KW-0571">Peptide transport</keyword>
<keyword evidence="3" id="KW-1003">Cell membrane</keyword>
<dbReference type="PANTHER" id="PTHR43386">
    <property type="entry name" value="OLIGOPEPTIDE TRANSPORT SYSTEM PERMEASE PROTEIN APPC"/>
    <property type="match status" value="1"/>
</dbReference>